<reference evidence="2 3" key="1">
    <citation type="journal article" date="2015" name="Genome Announc.">
        <title>Complete Genome Sequence of Enterococcus Bacteriophage EFLK1.</title>
        <authorList>
            <person name="Khalifa L."/>
            <person name="Coppenhagen-Glazer S."/>
            <person name="Shlezinger M."/>
            <person name="Kott-Gutkowski M."/>
            <person name="Adini O."/>
            <person name="Beyth N."/>
            <person name="Hazan R."/>
        </authorList>
    </citation>
    <scope>NUCLEOTIDE SEQUENCE [LARGE SCALE GENOMIC DNA]</scope>
</reference>
<accession>A0A0E3XBW5</accession>
<proteinExistence type="predicted"/>
<dbReference type="Proteomes" id="UP000033340">
    <property type="component" value="Segment"/>
</dbReference>
<reference evidence="3" key="2">
    <citation type="submission" date="2015-03" db="EMBL/GenBank/DDBJ databases">
        <title>Additive effect of two phages aimed for phage therapy.</title>
        <authorList>
            <person name="Khalifa L."/>
            <person name="Beyth N."/>
            <person name="Hazan R."/>
        </authorList>
    </citation>
    <scope>NUCLEOTIDE SEQUENCE [LARGE SCALE GENOMIC DNA]</scope>
</reference>
<keyword evidence="1" id="KW-0812">Transmembrane</keyword>
<feature type="transmembrane region" description="Helical" evidence="1">
    <location>
        <begin position="12"/>
        <end position="33"/>
    </location>
</feature>
<dbReference type="GeneID" id="26645876"/>
<keyword evidence="1" id="KW-0472">Membrane</keyword>
<dbReference type="RefSeq" id="YP_009219759.2">
    <property type="nucleotide sequence ID" value="NC_029026.1"/>
</dbReference>
<dbReference type="KEGG" id="vg:26645876"/>
<keyword evidence="3" id="KW-1185">Reference proteome</keyword>
<protein>
    <submittedName>
        <fullName evidence="2">Uncharacterized protein</fullName>
    </submittedName>
</protein>
<evidence type="ECO:0000313" key="2">
    <source>
        <dbReference type="EMBL" id="AKC05028.2"/>
    </source>
</evidence>
<evidence type="ECO:0000313" key="3">
    <source>
        <dbReference type="Proteomes" id="UP000033340"/>
    </source>
</evidence>
<dbReference type="EMBL" id="KR049063">
    <property type="protein sequence ID" value="AKC05028.2"/>
    <property type="molecule type" value="Genomic_DNA"/>
</dbReference>
<sequence length="41" mass="4742">MCGKEYKRMSVYSLKLLAILGIVLFFSVIGIVYDNKQDEKK</sequence>
<keyword evidence="1" id="KW-1133">Transmembrane helix</keyword>
<organism evidence="2 3">
    <name type="scientific">Enterococcus phage EFLK1</name>
    <dbReference type="NCBI Taxonomy" id="1640885"/>
    <lineage>
        <taxon>Viruses</taxon>
        <taxon>Duplodnaviria</taxon>
        <taxon>Heunggongvirae</taxon>
        <taxon>Uroviricota</taxon>
        <taxon>Caudoviricetes</taxon>
        <taxon>Herelleviridae</taxon>
        <taxon>Brockvirinae</taxon>
        <taxon>Kochikohdavirus</taxon>
        <taxon>Kochikohdavirus EFLK1</taxon>
    </lineage>
</organism>
<name>A0A0E3XBW5_9CAUD</name>
<evidence type="ECO:0000256" key="1">
    <source>
        <dbReference type="SAM" id="Phobius"/>
    </source>
</evidence>